<evidence type="ECO:0000256" key="8">
    <source>
        <dbReference type="SAM" id="Phobius"/>
    </source>
</evidence>
<evidence type="ECO:0000256" key="3">
    <source>
        <dbReference type="ARBA" id="ARBA00022475"/>
    </source>
</evidence>
<evidence type="ECO:0000256" key="7">
    <source>
        <dbReference type="ARBA" id="ARBA00023136"/>
    </source>
</evidence>
<comment type="caution">
    <text evidence="9">The sequence shown here is derived from an EMBL/GenBank/DDBJ whole genome shotgun (WGS) entry which is preliminary data.</text>
</comment>
<keyword evidence="4" id="KW-0997">Cell inner membrane</keyword>
<protein>
    <submittedName>
        <fullName evidence="9">ABC transporter permease</fullName>
    </submittedName>
</protein>
<evidence type="ECO:0000313" key="9">
    <source>
        <dbReference type="EMBL" id="EWY42716.1"/>
    </source>
</evidence>
<feature type="transmembrane region" description="Helical" evidence="8">
    <location>
        <begin position="417"/>
        <end position="437"/>
    </location>
</feature>
<feature type="transmembrane region" description="Helical" evidence="8">
    <location>
        <begin position="666"/>
        <end position="683"/>
    </location>
</feature>
<dbReference type="PATRIC" id="fig|1385369.3.peg.459"/>
<feature type="transmembrane region" description="Helical" evidence="8">
    <location>
        <begin position="228"/>
        <end position="247"/>
    </location>
</feature>
<dbReference type="PANTHER" id="PTHR32196:SF21">
    <property type="entry name" value="ABC TRANSPORTER PERMEASE PROTEIN YPHD-RELATED"/>
    <property type="match status" value="1"/>
</dbReference>
<keyword evidence="5 8" id="KW-0812">Transmembrane</keyword>
<organism evidence="9 10">
    <name type="scientific">Skermanella stibiiresistens SB22</name>
    <dbReference type="NCBI Taxonomy" id="1385369"/>
    <lineage>
        <taxon>Bacteria</taxon>
        <taxon>Pseudomonadati</taxon>
        <taxon>Pseudomonadota</taxon>
        <taxon>Alphaproteobacteria</taxon>
        <taxon>Rhodospirillales</taxon>
        <taxon>Azospirillaceae</taxon>
        <taxon>Skermanella</taxon>
    </lineage>
</organism>
<dbReference type="RefSeq" id="WP_037446127.1">
    <property type="nucleotide sequence ID" value="NZ_AVFL01000001.1"/>
</dbReference>
<dbReference type="PANTHER" id="PTHR32196">
    <property type="entry name" value="ABC TRANSPORTER PERMEASE PROTEIN YPHD-RELATED-RELATED"/>
    <property type="match status" value="1"/>
</dbReference>
<reference evidence="9 10" key="1">
    <citation type="submission" date="2013-08" db="EMBL/GenBank/DDBJ databases">
        <title>The genome sequence of Skermanella stibiiresistens.</title>
        <authorList>
            <person name="Zhu W."/>
            <person name="Wang G."/>
        </authorList>
    </citation>
    <scope>NUCLEOTIDE SEQUENCE [LARGE SCALE GENOMIC DNA]</scope>
    <source>
        <strain evidence="9 10">SB22</strain>
    </source>
</reference>
<dbReference type="GO" id="GO:0022857">
    <property type="term" value="F:transmembrane transporter activity"/>
    <property type="evidence" value="ECO:0007669"/>
    <property type="project" value="InterPro"/>
</dbReference>
<feature type="transmembrane region" description="Helical" evidence="8">
    <location>
        <begin position="73"/>
        <end position="95"/>
    </location>
</feature>
<feature type="transmembrane region" description="Helical" evidence="8">
    <location>
        <begin position="444"/>
        <end position="460"/>
    </location>
</feature>
<accession>W9HDB9</accession>
<evidence type="ECO:0000256" key="5">
    <source>
        <dbReference type="ARBA" id="ARBA00022692"/>
    </source>
</evidence>
<evidence type="ECO:0000256" key="6">
    <source>
        <dbReference type="ARBA" id="ARBA00022989"/>
    </source>
</evidence>
<feature type="transmembrane region" description="Helical" evidence="8">
    <location>
        <begin position="174"/>
        <end position="195"/>
    </location>
</feature>
<feature type="transmembrane region" description="Helical" evidence="8">
    <location>
        <begin position="280"/>
        <end position="298"/>
    </location>
</feature>
<feature type="transmembrane region" description="Helical" evidence="8">
    <location>
        <begin position="466"/>
        <end position="484"/>
    </location>
</feature>
<dbReference type="InterPro" id="IPR001851">
    <property type="entry name" value="ABC_transp_permease"/>
</dbReference>
<feature type="transmembrane region" description="Helical" evidence="8">
    <location>
        <begin position="304"/>
        <end position="325"/>
    </location>
</feature>
<feature type="transmembrane region" description="Helical" evidence="8">
    <location>
        <begin position="642"/>
        <end position="660"/>
    </location>
</feature>
<name>W9HDB9_9PROT</name>
<proteinExistence type="predicted"/>
<evidence type="ECO:0000256" key="4">
    <source>
        <dbReference type="ARBA" id="ARBA00022519"/>
    </source>
</evidence>
<feature type="transmembrane region" description="Helical" evidence="8">
    <location>
        <begin position="107"/>
        <end position="129"/>
    </location>
</feature>
<keyword evidence="10" id="KW-1185">Reference proteome</keyword>
<feature type="transmembrane region" description="Helical" evidence="8">
    <location>
        <begin position="386"/>
        <end position="405"/>
    </location>
</feature>
<dbReference type="Pfam" id="PF02653">
    <property type="entry name" value="BPD_transp_2"/>
    <property type="match status" value="2"/>
</dbReference>
<evidence type="ECO:0000256" key="2">
    <source>
        <dbReference type="ARBA" id="ARBA00022448"/>
    </source>
</evidence>
<feature type="transmembrane region" description="Helical" evidence="8">
    <location>
        <begin position="136"/>
        <end position="154"/>
    </location>
</feature>
<dbReference type="OrthoDB" id="9808136at2"/>
<feature type="transmembrane region" description="Helical" evidence="8">
    <location>
        <begin position="619"/>
        <end position="635"/>
    </location>
</feature>
<keyword evidence="2" id="KW-0813">Transport</keyword>
<dbReference type="AlphaFoldDB" id="W9HDB9"/>
<dbReference type="Proteomes" id="UP000019486">
    <property type="component" value="Unassembled WGS sequence"/>
</dbReference>
<dbReference type="STRING" id="1385369.N825_02330"/>
<comment type="subcellular location">
    <subcellularLocation>
        <location evidence="1">Cell membrane</location>
        <topology evidence="1">Multi-pass membrane protein</topology>
    </subcellularLocation>
</comment>
<keyword evidence="3" id="KW-1003">Cell membrane</keyword>
<feature type="transmembrane region" description="Helical" evidence="8">
    <location>
        <begin position="253"/>
        <end position="273"/>
    </location>
</feature>
<gene>
    <name evidence="9" type="ORF">N825_02330</name>
</gene>
<feature type="transmembrane region" description="Helical" evidence="8">
    <location>
        <begin position="27"/>
        <end position="45"/>
    </location>
</feature>
<keyword evidence="7 8" id="KW-0472">Membrane</keyword>
<dbReference type="CDD" id="cd06579">
    <property type="entry name" value="TM_PBP1_transp_AraH_like"/>
    <property type="match status" value="2"/>
</dbReference>
<sequence>MSAQTLHHTPTRRGGGIGPALTRHRGILIALAVFIALFLTVDLISPGPFSYFEFSFMSGGGATLALAAMGQTVVVLTGGFDLSAGAVIALVNVVLGNGMGPDITSQILFGFVALGIGAAVGAVNGFLVAYLRMQPIVVTLSTMFIVQGITLLLMDKPGGAIAPEFMSFFVGDAIPGVLPAPVVWIAVAALVWTLIKSSRFGVGLYAVGGDEEAARAAGLATAWVKFRAYVVAGLFYGAAGAFISAQTGSADPLVGRSMLLPIFAAVALGGTVLGGGRGGAIGSIIGAYTLMIAVNILLVLNVSAYYSSVAEGTIIILAVLAGSLNRHSPLATYIRLGLLKLRARSNGTLARAHPGTPNRPLLPKARKMDMGVPASWLARHRDTLRFMVPAWIGLVLVLGVTHLVYGNTLTNPGYFNSLIVLSSFLIILALGQGAAILTGGLDLSVPWMITLVGIVVAGLVRGADDAVLWAVPLGLALGTGLGALNGVGIVLFGLPPIVMTLAMNGILQGAALVYSGGTPDGFASPAMRWVMTGHLLGVTPAVWLVGVFVIAAVVLLGRTTFGRRIYAVGNSPTVARLSGVGVGGTLIGVYALSGFCAALVGILLACFSGQASLGMGDEYLLPSIAVVVVGGALITGGRGHYLGMLGGVLLLMALSTLLAGTTLPSSVRDIIFGAVVLGAVLALRERSH</sequence>
<evidence type="ECO:0000256" key="1">
    <source>
        <dbReference type="ARBA" id="ARBA00004651"/>
    </source>
</evidence>
<feature type="transmembrane region" description="Helical" evidence="8">
    <location>
        <begin position="577"/>
        <end position="607"/>
    </location>
</feature>
<dbReference type="GO" id="GO:0005886">
    <property type="term" value="C:plasma membrane"/>
    <property type="evidence" value="ECO:0007669"/>
    <property type="project" value="UniProtKB-SubCell"/>
</dbReference>
<keyword evidence="6 8" id="KW-1133">Transmembrane helix</keyword>
<feature type="transmembrane region" description="Helical" evidence="8">
    <location>
        <begin position="534"/>
        <end position="556"/>
    </location>
</feature>
<dbReference type="EMBL" id="AVFL01000001">
    <property type="protein sequence ID" value="EWY42716.1"/>
    <property type="molecule type" value="Genomic_DNA"/>
</dbReference>
<evidence type="ECO:0000313" key="10">
    <source>
        <dbReference type="Proteomes" id="UP000019486"/>
    </source>
</evidence>